<sequence>MRMSSHPRPSPSLPTFIVCSSGPRPNSFPLPPPYGPRLHQYATLLTTPIDLPSRFSIYLYLNLTATPVLR</sequence>
<protein>
    <submittedName>
        <fullName evidence="1">Uncharacterized protein</fullName>
    </submittedName>
</protein>
<comment type="caution">
    <text evidence="1">The sequence shown here is derived from an EMBL/GenBank/DDBJ whole genome shotgun (WGS) entry which is preliminary data.</text>
</comment>
<dbReference type="EMBL" id="JACAZI010000014">
    <property type="protein sequence ID" value="KAF7344710.1"/>
    <property type="molecule type" value="Genomic_DNA"/>
</dbReference>
<name>A0A8H7CNW5_9AGAR</name>
<organism evidence="1 2">
    <name type="scientific">Mycena venus</name>
    <dbReference type="NCBI Taxonomy" id="2733690"/>
    <lineage>
        <taxon>Eukaryota</taxon>
        <taxon>Fungi</taxon>
        <taxon>Dikarya</taxon>
        <taxon>Basidiomycota</taxon>
        <taxon>Agaricomycotina</taxon>
        <taxon>Agaricomycetes</taxon>
        <taxon>Agaricomycetidae</taxon>
        <taxon>Agaricales</taxon>
        <taxon>Marasmiineae</taxon>
        <taxon>Mycenaceae</taxon>
        <taxon>Mycena</taxon>
    </lineage>
</organism>
<accession>A0A8H7CNW5</accession>
<dbReference type="Proteomes" id="UP000620124">
    <property type="component" value="Unassembled WGS sequence"/>
</dbReference>
<dbReference type="AlphaFoldDB" id="A0A8H7CNW5"/>
<reference evidence="1" key="1">
    <citation type="submission" date="2020-05" db="EMBL/GenBank/DDBJ databases">
        <title>Mycena genomes resolve the evolution of fungal bioluminescence.</title>
        <authorList>
            <person name="Tsai I.J."/>
        </authorList>
    </citation>
    <scope>NUCLEOTIDE SEQUENCE</scope>
    <source>
        <strain evidence="1">CCC161011</strain>
    </source>
</reference>
<proteinExistence type="predicted"/>
<evidence type="ECO:0000313" key="1">
    <source>
        <dbReference type="EMBL" id="KAF7344710.1"/>
    </source>
</evidence>
<gene>
    <name evidence="1" type="ORF">MVEN_01631700</name>
</gene>
<keyword evidence="2" id="KW-1185">Reference proteome</keyword>
<evidence type="ECO:0000313" key="2">
    <source>
        <dbReference type="Proteomes" id="UP000620124"/>
    </source>
</evidence>